<organism evidence="1">
    <name type="scientific">Firmicutes phage HS18</name>
    <dbReference type="NCBI Taxonomy" id="3056396"/>
    <lineage>
        <taxon>Viruses</taxon>
    </lineage>
</organism>
<evidence type="ECO:0000313" key="1">
    <source>
        <dbReference type="EMBL" id="WLJ26391.1"/>
    </source>
</evidence>
<name>A0AA50ACY6_9VIRU</name>
<sequence length="75" mass="8642">METKTIKQKVLGGGCWGCCKCGCFYGIHSGDDGKNCDLCWSDWNFGYVYVVRRYCRQQKGITLGESFLPLFFYIF</sequence>
<dbReference type="EMBL" id="OQ890326">
    <property type="protein sequence ID" value="WLJ26391.1"/>
    <property type="molecule type" value="Genomic_DNA"/>
</dbReference>
<reference evidence="1" key="1">
    <citation type="submission" date="2023-04" db="EMBL/GenBank/DDBJ databases">
        <title>The human skin virome in hidradenitis suppurativa patients.</title>
        <authorList>
            <person name="Jansen D."/>
        </authorList>
    </citation>
    <scope>NUCLEOTIDE SEQUENCE</scope>
    <source>
        <strain evidence="1">VC4_HSPhageC</strain>
    </source>
</reference>
<accession>A0AA50ACY6</accession>
<protein>
    <submittedName>
        <fullName evidence="1">Uncharacterized protein</fullName>
    </submittedName>
</protein>
<proteinExistence type="predicted"/>